<dbReference type="EC" id="2.1.1.63" evidence="3"/>
<evidence type="ECO:0000256" key="2">
    <source>
        <dbReference type="ARBA" id="ARBA00008711"/>
    </source>
</evidence>
<comment type="catalytic activity">
    <reaction evidence="1">
        <text>a 4-O-methyl-thymidine in DNA + L-cysteinyl-[protein] = a thymidine in DNA + S-methyl-L-cysteinyl-[protein]</text>
        <dbReference type="Rhea" id="RHEA:53428"/>
        <dbReference type="Rhea" id="RHEA-COMP:10131"/>
        <dbReference type="Rhea" id="RHEA-COMP:10132"/>
        <dbReference type="Rhea" id="RHEA-COMP:13555"/>
        <dbReference type="Rhea" id="RHEA-COMP:13556"/>
        <dbReference type="ChEBI" id="CHEBI:29950"/>
        <dbReference type="ChEBI" id="CHEBI:82612"/>
        <dbReference type="ChEBI" id="CHEBI:137386"/>
        <dbReference type="ChEBI" id="CHEBI:137387"/>
        <dbReference type="EC" id="2.1.1.63"/>
    </reaction>
</comment>
<dbReference type="InterPro" id="IPR036217">
    <property type="entry name" value="MethylDNA_cys_MeTrfase_DNAb"/>
</dbReference>
<evidence type="ECO:0000313" key="11">
    <source>
        <dbReference type="EMBL" id="VAW48469.1"/>
    </source>
</evidence>
<dbReference type="Gene3D" id="1.10.10.10">
    <property type="entry name" value="Winged helix-like DNA-binding domain superfamily/Winged helix DNA-binding domain"/>
    <property type="match status" value="1"/>
</dbReference>
<evidence type="ECO:0000256" key="5">
    <source>
        <dbReference type="ARBA" id="ARBA00022679"/>
    </source>
</evidence>
<dbReference type="PROSITE" id="PS00374">
    <property type="entry name" value="MGMT"/>
    <property type="match status" value="1"/>
</dbReference>
<comment type="similarity">
    <text evidence="2">Belongs to the MGMT family.</text>
</comment>
<dbReference type="InterPro" id="IPR008332">
    <property type="entry name" value="MethylG_MeTrfase_N"/>
</dbReference>
<evidence type="ECO:0000256" key="4">
    <source>
        <dbReference type="ARBA" id="ARBA00022603"/>
    </source>
</evidence>
<dbReference type="NCBIfam" id="TIGR00589">
    <property type="entry name" value="ogt"/>
    <property type="match status" value="1"/>
</dbReference>
<dbReference type="AlphaFoldDB" id="A0A3B0WGD5"/>
<proteinExistence type="inferred from homology"/>
<evidence type="ECO:0000256" key="6">
    <source>
        <dbReference type="ARBA" id="ARBA00022763"/>
    </source>
</evidence>
<accession>A0A3B0WGD5</accession>
<dbReference type="InterPro" id="IPR001497">
    <property type="entry name" value="MethylDNA_cys_MeTrfase_AS"/>
</dbReference>
<dbReference type="PANTHER" id="PTHR10815">
    <property type="entry name" value="METHYLATED-DNA--PROTEIN-CYSTEINE METHYLTRANSFERASE"/>
    <property type="match status" value="1"/>
</dbReference>
<dbReference type="Gene3D" id="3.30.160.70">
    <property type="entry name" value="Methylated DNA-protein cysteine methyltransferase domain"/>
    <property type="match status" value="1"/>
</dbReference>
<dbReference type="Pfam" id="PF01035">
    <property type="entry name" value="DNA_binding_1"/>
    <property type="match status" value="1"/>
</dbReference>
<keyword evidence="4 11" id="KW-0489">Methyltransferase</keyword>
<keyword evidence="7" id="KW-0234">DNA repair</keyword>
<dbReference type="CDD" id="cd06445">
    <property type="entry name" value="ATase"/>
    <property type="match status" value="1"/>
</dbReference>
<reference evidence="11" key="1">
    <citation type="submission" date="2018-06" db="EMBL/GenBank/DDBJ databases">
        <authorList>
            <person name="Zhirakovskaya E."/>
        </authorList>
    </citation>
    <scope>NUCLEOTIDE SEQUENCE</scope>
</reference>
<organism evidence="11">
    <name type="scientific">hydrothermal vent metagenome</name>
    <dbReference type="NCBI Taxonomy" id="652676"/>
    <lineage>
        <taxon>unclassified sequences</taxon>
        <taxon>metagenomes</taxon>
        <taxon>ecological metagenomes</taxon>
    </lineage>
</organism>
<evidence type="ECO:0000256" key="3">
    <source>
        <dbReference type="ARBA" id="ARBA00011918"/>
    </source>
</evidence>
<dbReference type="FunFam" id="1.10.10.10:FF:000214">
    <property type="entry name" value="Methylated-DNA--protein-cysteine methyltransferase"/>
    <property type="match status" value="1"/>
</dbReference>
<dbReference type="InterPro" id="IPR014048">
    <property type="entry name" value="MethylDNA_cys_MeTrfase_DNA-bd"/>
</dbReference>
<dbReference type="GO" id="GO:0006281">
    <property type="term" value="P:DNA repair"/>
    <property type="evidence" value="ECO:0007669"/>
    <property type="project" value="UniProtKB-KW"/>
</dbReference>
<evidence type="ECO:0000256" key="1">
    <source>
        <dbReference type="ARBA" id="ARBA00001286"/>
    </source>
</evidence>
<keyword evidence="5 11" id="KW-0808">Transferase</keyword>
<feature type="domain" description="Methylguanine DNA methyltransferase ribonuclease-like" evidence="10">
    <location>
        <begin position="8"/>
        <end position="82"/>
    </location>
</feature>
<evidence type="ECO:0000256" key="7">
    <source>
        <dbReference type="ARBA" id="ARBA00023204"/>
    </source>
</evidence>
<evidence type="ECO:0000259" key="10">
    <source>
        <dbReference type="Pfam" id="PF02870"/>
    </source>
</evidence>
<evidence type="ECO:0000256" key="8">
    <source>
        <dbReference type="ARBA" id="ARBA00049348"/>
    </source>
</evidence>
<dbReference type="InterPro" id="IPR036388">
    <property type="entry name" value="WH-like_DNA-bd_sf"/>
</dbReference>
<dbReference type="GO" id="GO:0003908">
    <property type="term" value="F:methylated-DNA-[protein]-cysteine S-methyltransferase activity"/>
    <property type="evidence" value="ECO:0007669"/>
    <property type="project" value="UniProtKB-EC"/>
</dbReference>
<gene>
    <name evidence="11" type="ORF">MNBD_GAMMA03-1313</name>
</gene>
<dbReference type="PANTHER" id="PTHR10815:SF5">
    <property type="entry name" value="METHYLATED-DNA--PROTEIN-CYSTEINE METHYLTRANSFERASE"/>
    <property type="match status" value="1"/>
</dbReference>
<evidence type="ECO:0000259" key="9">
    <source>
        <dbReference type="Pfam" id="PF01035"/>
    </source>
</evidence>
<dbReference type="InterPro" id="IPR036631">
    <property type="entry name" value="MGMT_N_sf"/>
</dbReference>
<protein>
    <recommendedName>
        <fullName evidence="3">methylated-DNA--[protein]-cysteine S-methyltransferase</fullName>
        <ecNumber evidence="3">2.1.1.63</ecNumber>
    </recommendedName>
</protein>
<sequence>MSRIHIQYQKTKIGEMIMGSFNNRLCLLDFRYRKMRSRIDKRVKKGLMADYVEKDDILLSEARMQLDEYLNGNRAVFTIPLQMVGSDFQKKVWRSLLKVPYGDTSTYLQIAKDINNEKAVRAVANANGANCIGVIIPCHRIIGSNGELVGYAGGIPVKKKLLNLEKQHVLFGSKTAL</sequence>
<keyword evidence="6" id="KW-0227">DNA damage</keyword>
<comment type="catalytic activity">
    <reaction evidence="8">
        <text>a 6-O-methyl-2'-deoxyguanosine in DNA + L-cysteinyl-[protein] = S-methyl-L-cysteinyl-[protein] + a 2'-deoxyguanosine in DNA</text>
        <dbReference type="Rhea" id="RHEA:24000"/>
        <dbReference type="Rhea" id="RHEA-COMP:10131"/>
        <dbReference type="Rhea" id="RHEA-COMP:10132"/>
        <dbReference type="Rhea" id="RHEA-COMP:11367"/>
        <dbReference type="Rhea" id="RHEA-COMP:11368"/>
        <dbReference type="ChEBI" id="CHEBI:29950"/>
        <dbReference type="ChEBI" id="CHEBI:82612"/>
        <dbReference type="ChEBI" id="CHEBI:85445"/>
        <dbReference type="ChEBI" id="CHEBI:85448"/>
        <dbReference type="EC" id="2.1.1.63"/>
    </reaction>
</comment>
<dbReference type="SUPFAM" id="SSF46767">
    <property type="entry name" value="Methylated DNA-protein cysteine methyltransferase, C-terminal domain"/>
    <property type="match status" value="1"/>
</dbReference>
<dbReference type="Pfam" id="PF02870">
    <property type="entry name" value="Methyltransf_1N"/>
    <property type="match status" value="1"/>
</dbReference>
<dbReference type="EMBL" id="UOFC01000208">
    <property type="protein sequence ID" value="VAW48469.1"/>
    <property type="molecule type" value="Genomic_DNA"/>
</dbReference>
<name>A0A3B0WGD5_9ZZZZ</name>
<feature type="domain" description="Methylated-DNA-[protein]-cysteine S-methyltransferase DNA binding" evidence="9">
    <location>
        <begin position="87"/>
        <end position="166"/>
    </location>
</feature>
<dbReference type="GO" id="GO:0032259">
    <property type="term" value="P:methylation"/>
    <property type="evidence" value="ECO:0007669"/>
    <property type="project" value="UniProtKB-KW"/>
</dbReference>
<dbReference type="SUPFAM" id="SSF53155">
    <property type="entry name" value="Methylated DNA-protein cysteine methyltransferase domain"/>
    <property type="match status" value="1"/>
</dbReference>